<gene>
    <name evidence="2" type="primary">AMO2</name>
    <name evidence="2" type="ORF">SLS58_003824</name>
</gene>
<feature type="region of interest" description="Disordered" evidence="1">
    <location>
        <begin position="1"/>
        <end position="23"/>
    </location>
</feature>
<dbReference type="Proteomes" id="UP001521184">
    <property type="component" value="Unassembled WGS sequence"/>
</dbReference>
<dbReference type="Gene3D" id="3.10.450.40">
    <property type="match status" value="1"/>
</dbReference>
<dbReference type="EMBL" id="JAKEKT020000019">
    <property type="protein sequence ID" value="KAL1645515.1"/>
    <property type="molecule type" value="Genomic_DNA"/>
</dbReference>
<accession>A0ABR3TVF4</accession>
<dbReference type="InterPro" id="IPR016182">
    <property type="entry name" value="Cu_amine_oxidase_N-reg"/>
</dbReference>
<comment type="caution">
    <text evidence="2">The sequence shown here is derived from an EMBL/GenBank/DDBJ whole genome shotgun (WGS) entry which is preliminary data.</text>
</comment>
<keyword evidence="3" id="KW-1185">Reference proteome</keyword>
<evidence type="ECO:0000313" key="3">
    <source>
        <dbReference type="Proteomes" id="UP001521184"/>
    </source>
</evidence>
<reference evidence="2 3" key="1">
    <citation type="journal article" date="2023" name="Plant Dis.">
        <title>First Report of Diplodia intermedia Causing Canker and Dieback Diseases on Apple Trees in Canada.</title>
        <authorList>
            <person name="Ellouze W."/>
            <person name="Ilyukhin E."/>
            <person name="Sulman M."/>
            <person name="Ali S."/>
        </authorList>
    </citation>
    <scope>NUCLEOTIDE SEQUENCE [LARGE SCALE GENOMIC DNA]</scope>
    <source>
        <strain evidence="2 3">M45-28</strain>
    </source>
</reference>
<evidence type="ECO:0000313" key="2">
    <source>
        <dbReference type="EMBL" id="KAL1645515.1"/>
    </source>
</evidence>
<sequence>MSCEDKSTIVLHNGSSQPHPFDSLGSGEVELPIKILQVALPNMPLRSKSLNIQQPCKADMVPLDSRAFFKTLVNIDNSLEELPVHIEGAADIGELLEIEQLCLKHPAMAKEI</sequence>
<protein>
    <submittedName>
        <fullName evidence="2">Cytochrome c oxidase subunit 1</fullName>
    </submittedName>
</protein>
<name>A0ABR3TVF4_9PEZI</name>
<dbReference type="SUPFAM" id="SSF54416">
    <property type="entry name" value="Amine oxidase N-terminal region"/>
    <property type="match status" value="1"/>
</dbReference>
<proteinExistence type="predicted"/>
<evidence type="ECO:0000256" key="1">
    <source>
        <dbReference type="SAM" id="MobiDB-lite"/>
    </source>
</evidence>
<organism evidence="2 3">
    <name type="scientific">Diplodia intermedia</name>
    <dbReference type="NCBI Taxonomy" id="856260"/>
    <lineage>
        <taxon>Eukaryota</taxon>
        <taxon>Fungi</taxon>
        <taxon>Dikarya</taxon>
        <taxon>Ascomycota</taxon>
        <taxon>Pezizomycotina</taxon>
        <taxon>Dothideomycetes</taxon>
        <taxon>Dothideomycetes incertae sedis</taxon>
        <taxon>Botryosphaeriales</taxon>
        <taxon>Botryosphaeriaceae</taxon>
        <taxon>Diplodia</taxon>
    </lineage>
</organism>